<comment type="caution">
    <text evidence="1">The sequence shown here is derived from an EMBL/GenBank/DDBJ whole genome shotgun (WGS) entry which is preliminary data.</text>
</comment>
<sequence>MAKKKSKQSKQLKRLMRDMQSSMGANATLAANQNSGLFSGLSRLLPSRRTDQFLVGLLLGAAATYVLSDEELRGKIMKSGAKLYGGMVGGLEEMKEQMADIRAELTAEQNGSL</sequence>
<evidence type="ECO:0000313" key="2">
    <source>
        <dbReference type="Proteomes" id="UP000480684"/>
    </source>
</evidence>
<organism evidence="1 2">
    <name type="scientific">Magnetospirillum aberrantis SpK</name>
    <dbReference type="NCBI Taxonomy" id="908842"/>
    <lineage>
        <taxon>Bacteria</taxon>
        <taxon>Pseudomonadati</taxon>
        <taxon>Pseudomonadota</taxon>
        <taxon>Alphaproteobacteria</taxon>
        <taxon>Rhodospirillales</taxon>
        <taxon>Rhodospirillaceae</taxon>
        <taxon>Magnetospirillum</taxon>
    </lineage>
</organism>
<dbReference type="RefSeq" id="WP_163676266.1">
    <property type="nucleotide sequence ID" value="NZ_JAAIYP010000032.1"/>
</dbReference>
<dbReference type="Proteomes" id="UP000480684">
    <property type="component" value="Unassembled WGS sequence"/>
</dbReference>
<evidence type="ECO:0000313" key="1">
    <source>
        <dbReference type="EMBL" id="NFV79596.1"/>
    </source>
</evidence>
<accession>A0A7C9QUH8</accession>
<keyword evidence="2" id="KW-1185">Reference proteome</keyword>
<protein>
    <submittedName>
        <fullName evidence="1">YtxH domain-containing protein</fullName>
    </submittedName>
</protein>
<dbReference type="AlphaFoldDB" id="A0A7C9QUH8"/>
<reference evidence="1 2" key="1">
    <citation type="submission" date="2020-02" db="EMBL/GenBank/DDBJ databases">
        <authorList>
            <person name="Dziuba M."/>
            <person name="Kuznetsov B."/>
            <person name="Mardanov A."/>
            <person name="Ravin N."/>
            <person name="Grouzdev D."/>
        </authorList>
    </citation>
    <scope>NUCLEOTIDE SEQUENCE [LARGE SCALE GENOMIC DNA]</scope>
    <source>
        <strain evidence="1 2">SpK</strain>
    </source>
</reference>
<name>A0A7C9QUH8_9PROT</name>
<dbReference type="EMBL" id="JAAIYP010000032">
    <property type="protein sequence ID" value="NFV79596.1"/>
    <property type="molecule type" value="Genomic_DNA"/>
</dbReference>
<proteinExistence type="predicted"/>
<gene>
    <name evidence="1" type="ORF">G4223_05685</name>
</gene>